<keyword evidence="2" id="KW-0732">Signal</keyword>
<evidence type="ECO:0000313" key="5">
    <source>
        <dbReference type="Proteomes" id="UP000436088"/>
    </source>
</evidence>
<feature type="chain" id="PRO_5025372392" evidence="2">
    <location>
        <begin position="17"/>
        <end position="237"/>
    </location>
</feature>
<feature type="region of interest" description="Disordered" evidence="1">
    <location>
        <begin position="205"/>
        <end position="237"/>
    </location>
</feature>
<dbReference type="SUPFAM" id="SSF55797">
    <property type="entry name" value="PR-1-like"/>
    <property type="match status" value="1"/>
</dbReference>
<dbReference type="SMART" id="SM00198">
    <property type="entry name" value="SCP"/>
    <property type="match status" value="1"/>
</dbReference>
<name>A0A6A2YGZ5_HIBSY</name>
<evidence type="ECO:0000256" key="2">
    <source>
        <dbReference type="SAM" id="SignalP"/>
    </source>
</evidence>
<accession>A0A6A2YGZ5</accession>
<dbReference type="Proteomes" id="UP000436088">
    <property type="component" value="Unassembled WGS sequence"/>
</dbReference>
<proteinExistence type="predicted"/>
<comment type="caution">
    <text evidence="4">The sequence shown here is derived from an EMBL/GenBank/DDBJ whole genome shotgun (WGS) entry which is preliminary data.</text>
</comment>
<evidence type="ECO:0000256" key="1">
    <source>
        <dbReference type="SAM" id="MobiDB-lite"/>
    </source>
</evidence>
<dbReference type="EMBL" id="VEPZ02001408">
    <property type="protein sequence ID" value="KAE8674907.1"/>
    <property type="molecule type" value="Genomic_DNA"/>
</dbReference>
<evidence type="ECO:0000259" key="3">
    <source>
        <dbReference type="SMART" id="SM00198"/>
    </source>
</evidence>
<dbReference type="Gene3D" id="3.40.33.10">
    <property type="entry name" value="CAP"/>
    <property type="match status" value="1"/>
</dbReference>
<sequence>MEFSLALSCLMAVALALVLPPMPKTRHKTNAHNAARAAVGVEPITWDDTVAAYAQIYASQRIADCNLVHSGGPYGENLAWSSSDLSGTDAVTMWVNEGADYDYGFNSCASGKAVHVTVTPIKCAWPPRSNFDQPRFKIGNRLDEIESKLLVPAVQFFSSFQAVVLVGLPHHHHLCTPRHRLLQTQPVTLLVAIDVRCAREKSAANQTPVAGTWGSPDHFTTRPGSHSVEEPSEAGAR</sequence>
<keyword evidence="5" id="KW-1185">Reference proteome</keyword>
<dbReference type="InterPro" id="IPR014044">
    <property type="entry name" value="CAP_dom"/>
</dbReference>
<feature type="signal peptide" evidence="2">
    <location>
        <begin position="1"/>
        <end position="16"/>
    </location>
</feature>
<gene>
    <name evidence="4" type="ORF">F3Y22_tig00111708pilonHSYRG00211</name>
</gene>
<dbReference type="InterPro" id="IPR035940">
    <property type="entry name" value="CAP_sf"/>
</dbReference>
<dbReference type="InterPro" id="IPR001283">
    <property type="entry name" value="CRISP-related"/>
</dbReference>
<protein>
    <submittedName>
        <fullName evidence="4">Pathoproteinsis-related protein 1</fullName>
    </submittedName>
</protein>
<dbReference type="Pfam" id="PF00188">
    <property type="entry name" value="CAP"/>
    <property type="match status" value="1"/>
</dbReference>
<organism evidence="4 5">
    <name type="scientific">Hibiscus syriacus</name>
    <name type="common">Rose of Sharon</name>
    <dbReference type="NCBI Taxonomy" id="106335"/>
    <lineage>
        <taxon>Eukaryota</taxon>
        <taxon>Viridiplantae</taxon>
        <taxon>Streptophyta</taxon>
        <taxon>Embryophyta</taxon>
        <taxon>Tracheophyta</taxon>
        <taxon>Spermatophyta</taxon>
        <taxon>Magnoliopsida</taxon>
        <taxon>eudicotyledons</taxon>
        <taxon>Gunneridae</taxon>
        <taxon>Pentapetalae</taxon>
        <taxon>rosids</taxon>
        <taxon>malvids</taxon>
        <taxon>Malvales</taxon>
        <taxon>Malvaceae</taxon>
        <taxon>Malvoideae</taxon>
        <taxon>Hibiscus</taxon>
    </lineage>
</organism>
<dbReference type="AlphaFoldDB" id="A0A6A2YGZ5"/>
<evidence type="ECO:0000313" key="4">
    <source>
        <dbReference type="EMBL" id="KAE8674907.1"/>
    </source>
</evidence>
<dbReference type="PANTHER" id="PTHR10334">
    <property type="entry name" value="CYSTEINE-RICH SECRETORY PROTEIN-RELATED"/>
    <property type="match status" value="1"/>
</dbReference>
<feature type="domain" description="SCP" evidence="3">
    <location>
        <begin position="23"/>
        <end position="143"/>
    </location>
</feature>
<reference evidence="4" key="1">
    <citation type="submission" date="2019-09" db="EMBL/GenBank/DDBJ databases">
        <title>Draft genome information of white flower Hibiscus syriacus.</title>
        <authorList>
            <person name="Kim Y.-M."/>
        </authorList>
    </citation>
    <scope>NUCLEOTIDE SEQUENCE [LARGE SCALE GENOMIC DNA]</scope>
    <source>
        <strain evidence="4">YM2019G1</strain>
    </source>
</reference>
<dbReference type="PRINTS" id="PR00837">
    <property type="entry name" value="V5TPXLIKE"/>
</dbReference>